<feature type="binding site" evidence="8">
    <location>
        <position position="131"/>
    </location>
    <ligand>
        <name>phosphoenolpyruvate</name>
        <dbReference type="ChEBI" id="CHEBI:58702"/>
    </ligand>
</feature>
<comment type="function">
    <text evidence="8">Catalyzes the transfer of the enolpyruvyl moiety of phosphoenolpyruvate (PEP) to the 5-hydroxyl of shikimate-3-phosphate (S3P) to produce enolpyruvyl shikimate-3-phosphate and inorganic phosphate.</text>
</comment>
<dbReference type="RefSeq" id="WP_089413134.1">
    <property type="nucleotide sequence ID" value="NZ_FZQA01000008.1"/>
</dbReference>
<comment type="catalytic activity">
    <reaction evidence="7">
        <text>3-phosphoshikimate + phosphoenolpyruvate = 5-O-(1-carboxyvinyl)-3-phosphoshikimate + phosphate</text>
        <dbReference type="Rhea" id="RHEA:21256"/>
        <dbReference type="ChEBI" id="CHEBI:43474"/>
        <dbReference type="ChEBI" id="CHEBI:57701"/>
        <dbReference type="ChEBI" id="CHEBI:58702"/>
        <dbReference type="ChEBI" id="CHEBI:145989"/>
        <dbReference type="EC" id="2.5.1.19"/>
    </reaction>
    <physiologicalReaction direction="left-to-right" evidence="7">
        <dbReference type="Rhea" id="RHEA:21257"/>
    </physiologicalReaction>
</comment>
<dbReference type="AlphaFoldDB" id="A0A239PZI3"/>
<dbReference type="Pfam" id="PF00275">
    <property type="entry name" value="EPSP_synthase"/>
    <property type="match status" value="1"/>
</dbReference>
<dbReference type="HAMAP" id="MF_00210">
    <property type="entry name" value="EPSP_synth"/>
    <property type="match status" value="1"/>
</dbReference>
<feature type="binding site" evidence="8">
    <location>
        <position position="403"/>
    </location>
    <ligand>
        <name>phosphoenolpyruvate</name>
        <dbReference type="ChEBI" id="CHEBI:58702"/>
    </ligand>
</feature>
<dbReference type="InterPro" id="IPR036968">
    <property type="entry name" value="Enolpyruvate_Tfrase_sf"/>
</dbReference>
<reference evidence="11 12" key="1">
    <citation type="submission" date="2017-07" db="EMBL/GenBank/DDBJ databases">
        <authorList>
            <person name="Sun Z.S."/>
            <person name="Albrecht U."/>
            <person name="Echele G."/>
            <person name="Lee C.C."/>
        </authorList>
    </citation>
    <scope>NUCLEOTIDE SEQUENCE [LARGE SCALE GENOMIC DNA]</scope>
    <source>
        <strain evidence="11 12">CGMCC 1.12710</strain>
    </source>
</reference>
<feature type="region of interest" description="Disordered" evidence="9">
    <location>
        <begin position="1"/>
        <end position="20"/>
    </location>
</feature>
<feature type="binding site" evidence="8">
    <location>
        <position position="177"/>
    </location>
    <ligand>
        <name>phosphoenolpyruvate</name>
        <dbReference type="ChEBI" id="CHEBI:58702"/>
    </ligand>
</feature>
<feature type="binding site" evidence="8">
    <location>
        <position position="177"/>
    </location>
    <ligand>
        <name>3-phosphoshikimate</name>
        <dbReference type="ChEBI" id="CHEBI:145989"/>
    </ligand>
</feature>
<feature type="binding site" evidence="8">
    <location>
        <position position="31"/>
    </location>
    <ligand>
        <name>3-phosphoshikimate</name>
        <dbReference type="ChEBI" id="CHEBI:145989"/>
    </ligand>
</feature>
<evidence type="ECO:0000313" key="12">
    <source>
        <dbReference type="Proteomes" id="UP000198346"/>
    </source>
</evidence>
<evidence type="ECO:0000256" key="8">
    <source>
        <dbReference type="HAMAP-Rule" id="MF_00210"/>
    </source>
</evidence>
<evidence type="ECO:0000256" key="6">
    <source>
        <dbReference type="ARBA" id="ARBA00023141"/>
    </source>
</evidence>
<dbReference type="NCBIfam" id="TIGR01356">
    <property type="entry name" value="aroA"/>
    <property type="match status" value="1"/>
</dbReference>
<dbReference type="GO" id="GO:0005737">
    <property type="term" value="C:cytoplasm"/>
    <property type="evidence" value="ECO:0007669"/>
    <property type="project" value="UniProtKB-SubCell"/>
</dbReference>
<evidence type="ECO:0000256" key="2">
    <source>
        <dbReference type="ARBA" id="ARBA00009948"/>
    </source>
</evidence>
<comment type="similarity">
    <text evidence="2 8">Belongs to the EPSP synthase family.</text>
</comment>
<dbReference type="GO" id="GO:0009073">
    <property type="term" value="P:aromatic amino acid family biosynthetic process"/>
    <property type="evidence" value="ECO:0007669"/>
    <property type="project" value="UniProtKB-KW"/>
</dbReference>
<name>A0A239PZI3_9PROT</name>
<evidence type="ECO:0000256" key="3">
    <source>
        <dbReference type="ARBA" id="ARBA00022490"/>
    </source>
</evidence>
<evidence type="ECO:0000256" key="9">
    <source>
        <dbReference type="SAM" id="MobiDB-lite"/>
    </source>
</evidence>
<dbReference type="GO" id="GO:0009423">
    <property type="term" value="P:chorismate biosynthetic process"/>
    <property type="evidence" value="ECO:0007669"/>
    <property type="project" value="UniProtKB-UniRule"/>
</dbReference>
<feature type="binding site" evidence="8">
    <location>
        <position position="359"/>
    </location>
    <ligand>
        <name>phosphoenolpyruvate</name>
        <dbReference type="ChEBI" id="CHEBI:58702"/>
    </ligand>
</feature>
<dbReference type="GO" id="GO:0003866">
    <property type="term" value="F:3-phosphoshikimate 1-carboxyvinyltransferase activity"/>
    <property type="evidence" value="ECO:0007669"/>
    <property type="project" value="UniProtKB-UniRule"/>
</dbReference>
<dbReference type="PIRSF" id="PIRSF000505">
    <property type="entry name" value="EPSPS"/>
    <property type="match status" value="1"/>
</dbReference>
<dbReference type="Proteomes" id="UP000198346">
    <property type="component" value="Unassembled WGS sequence"/>
</dbReference>
<dbReference type="InterPro" id="IPR023193">
    <property type="entry name" value="EPSP_synthase_CS"/>
</dbReference>
<dbReference type="FunFam" id="3.65.10.10:FF:000005">
    <property type="entry name" value="3-phosphoshikimate 1-carboxyvinyltransferase"/>
    <property type="match status" value="1"/>
</dbReference>
<dbReference type="GO" id="GO:0008652">
    <property type="term" value="P:amino acid biosynthetic process"/>
    <property type="evidence" value="ECO:0007669"/>
    <property type="project" value="UniProtKB-KW"/>
</dbReference>
<dbReference type="EMBL" id="FZQA01000008">
    <property type="protein sequence ID" value="SNT75376.1"/>
    <property type="molecule type" value="Genomic_DNA"/>
</dbReference>
<feature type="binding site" evidence="8">
    <location>
        <position position="30"/>
    </location>
    <ligand>
        <name>phosphoenolpyruvate</name>
        <dbReference type="ChEBI" id="CHEBI:58702"/>
    </ligand>
</feature>
<dbReference type="PANTHER" id="PTHR21090:SF5">
    <property type="entry name" value="PENTAFUNCTIONAL AROM POLYPEPTIDE"/>
    <property type="match status" value="1"/>
</dbReference>
<dbReference type="InterPro" id="IPR001986">
    <property type="entry name" value="Enolpyruvate_Tfrase_dom"/>
</dbReference>
<comment type="pathway">
    <text evidence="1 8">Metabolic intermediate biosynthesis; chorismate biosynthesis; chorismate from D-erythrose 4-phosphate and phosphoenolpyruvate: step 6/7.</text>
</comment>
<comment type="caution">
    <text evidence="8">Lacks conserved residue(s) required for the propagation of feature annotation.</text>
</comment>
<dbReference type="CDD" id="cd01556">
    <property type="entry name" value="EPSP_synthase"/>
    <property type="match status" value="1"/>
</dbReference>
<feature type="binding site" evidence="8">
    <location>
        <position position="175"/>
    </location>
    <ligand>
        <name>3-phosphoshikimate</name>
        <dbReference type="ChEBI" id="CHEBI:145989"/>
    </ligand>
</feature>
<dbReference type="InterPro" id="IPR013792">
    <property type="entry name" value="RNA3'P_cycl/enolpyr_Trfase_a/b"/>
</dbReference>
<feature type="active site" description="Proton acceptor" evidence="8">
    <location>
        <position position="328"/>
    </location>
</feature>
<feature type="domain" description="Enolpyruvate transferase" evidence="10">
    <location>
        <begin position="16"/>
        <end position="436"/>
    </location>
</feature>
<evidence type="ECO:0000256" key="4">
    <source>
        <dbReference type="ARBA" id="ARBA00022605"/>
    </source>
</evidence>
<feature type="compositionally biased region" description="Low complexity" evidence="9">
    <location>
        <begin position="9"/>
        <end position="19"/>
    </location>
</feature>
<proteinExistence type="inferred from homology"/>
<keyword evidence="12" id="KW-1185">Reference proteome</keyword>
<dbReference type="PANTHER" id="PTHR21090">
    <property type="entry name" value="AROM/DEHYDROQUINATE SYNTHASE"/>
    <property type="match status" value="1"/>
</dbReference>
<evidence type="ECO:0000256" key="5">
    <source>
        <dbReference type="ARBA" id="ARBA00022679"/>
    </source>
</evidence>
<feature type="binding site" evidence="8">
    <location>
        <position position="30"/>
    </location>
    <ligand>
        <name>3-phosphoshikimate</name>
        <dbReference type="ChEBI" id="CHEBI:145989"/>
    </ligand>
</feature>
<evidence type="ECO:0000256" key="7">
    <source>
        <dbReference type="ARBA" id="ARBA00044633"/>
    </source>
</evidence>
<comment type="subcellular location">
    <subcellularLocation>
        <location evidence="8">Cytoplasm</location>
    </subcellularLocation>
</comment>
<dbReference type="Gene3D" id="3.65.10.10">
    <property type="entry name" value="Enolpyruvate transferase domain"/>
    <property type="match status" value="2"/>
</dbReference>
<organism evidence="11 12">
    <name type="scientific">Amphiplicatus metriothermophilus</name>
    <dbReference type="NCBI Taxonomy" id="1519374"/>
    <lineage>
        <taxon>Bacteria</taxon>
        <taxon>Pseudomonadati</taxon>
        <taxon>Pseudomonadota</taxon>
        <taxon>Alphaproteobacteria</taxon>
        <taxon>Parvularculales</taxon>
        <taxon>Parvularculaceae</taxon>
        <taxon>Amphiplicatus</taxon>
    </lineage>
</organism>
<keyword evidence="5 8" id="KW-0808">Transferase</keyword>
<keyword evidence="4 8" id="KW-0028">Amino-acid biosynthesis</keyword>
<evidence type="ECO:0000313" key="11">
    <source>
        <dbReference type="EMBL" id="SNT75376.1"/>
    </source>
</evidence>
<dbReference type="SUPFAM" id="SSF55205">
    <property type="entry name" value="EPT/RTPC-like"/>
    <property type="match status" value="1"/>
</dbReference>
<feature type="binding site" evidence="8">
    <location>
        <position position="35"/>
    </location>
    <ligand>
        <name>3-phosphoshikimate</name>
        <dbReference type="ChEBI" id="CHEBI:145989"/>
    </ligand>
</feature>
<feature type="binding site" evidence="8">
    <location>
        <position position="103"/>
    </location>
    <ligand>
        <name>phosphoenolpyruvate</name>
        <dbReference type="ChEBI" id="CHEBI:58702"/>
    </ligand>
</feature>
<dbReference type="InterPro" id="IPR006264">
    <property type="entry name" value="EPSP_synthase"/>
</dbReference>
<dbReference type="UniPathway" id="UPA00053">
    <property type="reaction ID" value="UER00089"/>
</dbReference>
<comment type="subunit">
    <text evidence="8">Monomer.</text>
</comment>
<evidence type="ECO:0000259" key="10">
    <source>
        <dbReference type="Pfam" id="PF00275"/>
    </source>
</evidence>
<accession>A0A239PZI3</accession>
<dbReference type="PROSITE" id="PS00885">
    <property type="entry name" value="EPSP_SYNTHASE_2"/>
    <property type="match status" value="1"/>
</dbReference>
<feature type="binding site" evidence="8">
    <location>
        <position position="328"/>
    </location>
    <ligand>
        <name>3-phosphoshikimate</name>
        <dbReference type="ChEBI" id="CHEBI:145989"/>
    </ligand>
</feature>
<dbReference type="PROSITE" id="PS00104">
    <property type="entry name" value="EPSP_SYNTHASE_1"/>
    <property type="match status" value="1"/>
</dbReference>
<keyword evidence="6 8" id="KW-0057">Aromatic amino acid biosynthesis</keyword>
<dbReference type="OrthoDB" id="9809920at2"/>
<gene>
    <name evidence="8" type="primary">aroA</name>
    <name evidence="11" type="ORF">SAMN06297382_2707</name>
</gene>
<protein>
    <recommendedName>
        <fullName evidence="8">3-phosphoshikimate 1-carboxyvinyltransferase</fullName>
        <ecNumber evidence="8">2.5.1.19</ecNumber>
    </recommendedName>
    <alternativeName>
        <fullName evidence="8">5-enolpyruvylshikimate-3-phosphate synthase</fullName>
        <shortName evidence="8">EPSP synthase</shortName>
        <shortName evidence="8">EPSPS</shortName>
    </alternativeName>
</protein>
<evidence type="ECO:0000256" key="1">
    <source>
        <dbReference type="ARBA" id="ARBA00004811"/>
    </source>
</evidence>
<feature type="binding site" evidence="8">
    <location>
        <position position="355"/>
    </location>
    <ligand>
        <name>3-phosphoshikimate</name>
        <dbReference type="ChEBI" id="CHEBI:145989"/>
    </ligand>
</feature>
<dbReference type="EC" id="2.5.1.19" evidence="8"/>
<keyword evidence="3 8" id="KW-0963">Cytoplasm</keyword>
<sequence length="451" mass="46947">MKVDREKPAGPASARPSAALKGAVAAPGDKSISHRALMFGALAEGETIVRGLLEGDDVLRTAAAMRALGAEVERDAAPDGPRWRVAGAPWRAPARPLYFGNAGTGCRLVMGAVAGQGVAAAFDGDASLRSRPMDRILAPLALMGATATSRDGRLPVEIEGGRKLRAIDYALPKASAQIKSAVLLAALGAQGETAVREPEPCRDHTERMLAAFGAQIAVEADETGGRIIRLAGGQQLRAATMHVPGDPSSAAFLVAAALVTPGSEVVVREVLVNPLRTGFYETLREMGADISFENERMAAGEPVADIRARHSMLSGVEVPARRAPSMIDEYPILAVVAAFAAGETRMPGVGELRVKESDRIAAVEAGLAANGVETASGPDWLRVRGRDGAVPGGGRVETRHDHRIAMSFLVMGLAARAAVEIDDAAMIATSFPNFFALMRSLGAAFDVAATA</sequence>